<keyword evidence="5" id="KW-1185">Reference proteome</keyword>
<evidence type="ECO:0000256" key="3">
    <source>
        <dbReference type="ARBA" id="ARBA00022989"/>
    </source>
</evidence>
<protein>
    <recommendedName>
        <fullName evidence="6">Glycosyl transferase family 2</fullName>
    </recommendedName>
</protein>
<dbReference type="PANTHER" id="PTHR21461:SF69">
    <property type="entry name" value="GLYCOSYLTRANSFERASE FAMILY 92 PROTEIN"/>
    <property type="match status" value="1"/>
</dbReference>
<dbReference type="GO" id="GO:0016757">
    <property type="term" value="F:glycosyltransferase activity"/>
    <property type="evidence" value="ECO:0007669"/>
    <property type="project" value="TreeGrafter"/>
</dbReference>
<keyword evidence="3" id="KW-1133">Transmembrane helix</keyword>
<dbReference type="RefSeq" id="WP_086450285.1">
    <property type="nucleotide sequence ID" value="NZ_MSPP01000001.1"/>
</dbReference>
<dbReference type="Pfam" id="PF13704">
    <property type="entry name" value="Glyco_tranf_2_4"/>
    <property type="match status" value="1"/>
</dbReference>
<name>A0A251X209_9RHOB</name>
<dbReference type="Proteomes" id="UP000194664">
    <property type="component" value="Unassembled WGS sequence"/>
</dbReference>
<keyword evidence="3" id="KW-0472">Membrane</keyword>
<dbReference type="EMBL" id="MSPP01000001">
    <property type="protein sequence ID" value="OUD10636.1"/>
    <property type="molecule type" value="Genomic_DNA"/>
</dbReference>
<organism evidence="4 5">
    <name type="scientific">Marivivens niveibacter</name>
    <dbReference type="NCBI Taxonomy" id="1930667"/>
    <lineage>
        <taxon>Bacteria</taxon>
        <taxon>Pseudomonadati</taxon>
        <taxon>Pseudomonadota</taxon>
        <taxon>Alphaproteobacteria</taxon>
        <taxon>Rhodobacterales</taxon>
        <taxon>Paracoccaceae</taxon>
        <taxon>Marivivens group</taxon>
        <taxon>Marivivens</taxon>
    </lineage>
</organism>
<evidence type="ECO:0000313" key="4">
    <source>
        <dbReference type="EMBL" id="OUD10636.1"/>
    </source>
</evidence>
<dbReference type="SUPFAM" id="SSF53448">
    <property type="entry name" value="Nucleotide-diphospho-sugar transferases"/>
    <property type="match status" value="1"/>
</dbReference>
<evidence type="ECO:0000256" key="2">
    <source>
        <dbReference type="ARBA" id="ARBA00022692"/>
    </source>
</evidence>
<evidence type="ECO:0000313" key="5">
    <source>
        <dbReference type="Proteomes" id="UP000194664"/>
    </source>
</evidence>
<proteinExistence type="predicted"/>
<evidence type="ECO:0000256" key="1">
    <source>
        <dbReference type="ARBA" id="ARBA00004167"/>
    </source>
</evidence>
<dbReference type="PANTHER" id="PTHR21461">
    <property type="entry name" value="GLYCOSYLTRANSFERASE FAMILY 92 PROTEIN"/>
    <property type="match status" value="1"/>
</dbReference>
<dbReference type="AlphaFoldDB" id="A0A251X209"/>
<dbReference type="OrthoDB" id="4964299at2"/>
<sequence>MRITSVTTMKDEAPFILEWVAYHRLIGLNDILVFSNDCSDGTDDMLDRLDDLGLIRHYPNPSMFTGNPKHHLQVVRYINTFSRLRRSDWVTSFDADEFICINTGAGKVEDLFNDMPDTDVWSMSQLNFGHGGVSEYTDALMGEQFHYCWDYHSNFFTRQNKRGTKSMTRMAAKPVEIRNHSCVFDPAAQNNLIMRNGSGAHIKDVDLSRDVKSLLHPDYGFDLVQLNHYPLRSIDSFLLKRMRGNANHDNADYGIKYWRKYDFNVVRNDSIARWIPDVRAMRDDLLKDPVLGPLHRSAVENAQNRIAGLKQNEHVQGLMAAINRYVRRNPGILAQAAG</sequence>
<comment type="subcellular location">
    <subcellularLocation>
        <location evidence="1">Membrane</location>
        <topology evidence="1">Single-pass membrane protein</topology>
    </subcellularLocation>
</comment>
<reference evidence="4 5" key="1">
    <citation type="submission" date="2016-12" db="EMBL/GenBank/DDBJ databases">
        <title>The draft genome sequence of HSLHS2.</title>
        <authorList>
            <person name="Hu D."/>
            <person name="Wang L."/>
            <person name="Shao Z."/>
        </authorList>
    </citation>
    <scope>NUCLEOTIDE SEQUENCE [LARGE SCALE GENOMIC DNA]</scope>
    <source>
        <strain evidence="4">MCCC 1A06712</strain>
    </source>
</reference>
<dbReference type="InterPro" id="IPR029044">
    <property type="entry name" value="Nucleotide-diphossugar_trans"/>
</dbReference>
<evidence type="ECO:0008006" key="6">
    <source>
        <dbReference type="Google" id="ProtNLM"/>
    </source>
</evidence>
<accession>A0A251X209</accession>
<comment type="caution">
    <text evidence="4">The sequence shown here is derived from an EMBL/GenBank/DDBJ whole genome shotgun (WGS) entry which is preliminary data.</text>
</comment>
<keyword evidence="2" id="KW-0812">Transmembrane</keyword>
<gene>
    <name evidence="4" type="ORF">BVC71_03865</name>
</gene>
<dbReference type="GO" id="GO:0005737">
    <property type="term" value="C:cytoplasm"/>
    <property type="evidence" value="ECO:0007669"/>
    <property type="project" value="TreeGrafter"/>
</dbReference>
<dbReference type="GO" id="GO:0016020">
    <property type="term" value="C:membrane"/>
    <property type="evidence" value="ECO:0007669"/>
    <property type="project" value="UniProtKB-SubCell"/>
</dbReference>